<evidence type="ECO:0000313" key="5">
    <source>
        <dbReference type="EMBL" id="NLR28720.1"/>
    </source>
</evidence>
<dbReference type="PANTHER" id="PTHR30408:SF12">
    <property type="entry name" value="TYPE I RESTRICTION ENZYME MJAVIII SPECIFICITY SUBUNIT"/>
    <property type="match status" value="1"/>
</dbReference>
<protein>
    <recommendedName>
        <fullName evidence="4">Type I restriction modification DNA specificity domain-containing protein</fullName>
    </recommendedName>
</protein>
<evidence type="ECO:0000256" key="3">
    <source>
        <dbReference type="ARBA" id="ARBA00023125"/>
    </source>
</evidence>
<organism evidence="5 6">
    <name type="scientific">Levilactobacillus tujiorum</name>
    <dbReference type="NCBI Taxonomy" id="2912243"/>
    <lineage>
        <taxon>Bacteria</taxon>
        <taxon>Bacillati</taxon>
        <taxon>Bacillota</taxon>
        <taxon>Bacilli</taxon>
        <taxon>Lactobacillales</taxon>
        <taxon>Lactobacillaceae</taxon>
        <taxon>Levilactobacillus</taxon>
    </lineage>
</organism>
<dbReference type="InterPro" id="IPR052021">
    <property type="entry name" value="Type-I_RS_S_subunit"/>
</dbReference>
<proteinExistence type="inferred from homology"/>
<evidence type="ECO:0000259" key="4">
    <source>
        <dbReference type="Pfam" id="PF01420"/>
    </source>
</evidence>
<dbReference type="InterPro" id="IPR044946">
    <property type="entry name" value="Restrct_endonuc_typeI_TRD_sf"/>
</dbReference>
<feature type="domain" description="Type I restriction modification DNA specificity" evidence="4">
    <location>
        <begin position="2"/>
        <end position="167"/>
    </location>
</feature>
<dbReference type="Gene3D" id="3.90.220.20">
    <property type="entry name" value="DNA methylase specificity domains"/>
    <property type="match status" value="1"/>
</dbReference>
<keyword evidence="2" id="KW-0680">Restriction system</keyword>
<keyword evidence="6" id="KW-1185">Reference proteome</keyword>
<gene>
    <name evidence="5" type="ORF">HEQ44_00785</name>
</gene>
<evidence type="ECO:0000256" key="2">
    <source>
        <dbReference type="ARBA" id="ARBA00022747"/>
    </source>
</evidence>
<dbReference type="Pfam" id="PF01420">
    <property type="entry name" value="Methylase_S"/>
    <property type="match status" value="1"/>
</dbReference>
<evidence type="ECO:0000313" key="6">
    <source>
        <dbReference type="Proteomes" id="UP000707477"/>
    </source>
</evidence>
<comment type="similarity">
    <text evidence="1">Belongs to the type-I restriction system S methylase family.</text>
</comment>
<keyword evidence="3" id="KW-0238">DNA-binding</keyword>
<dbReference type="PANTHER" id="PTHR30408">
    <property type="entry name" value="TYPE-1 RESTRICTION ENZYME ECOKI SPECIFICITY PROTEIN"/>
    <property type="match status" value="1"/>
</dbReference>
<dbReference type="InterPro" id="IPR000055">
    <property type="entry name" value="Restrct_endonuc_typeI_TRD"/>
</dbReference>
<reference evidence="5 6" key="1">
    <citation type="submission" date="2020-03" db="EMBL/GenBank/DDBJ databases">
        <authorList>
            <person name="Zhang Z."/>
            <person name="Guo Z."/>
            <person name="Hou Q."/>
            <person name="Shen X."/>
        </authorList>
    </citation>
    <scope>NUCLEOTIDE SEQUENCE [LARGE SCALE GENOMIC DNA]</scope>
    <source>
        <strain evidence="5 6">HBUAS51329</strain>
    </source>
</reference>
<dbReference type="EMBL" id="JAAVSD010000001">
    <property type="protein sequence ID" value="NLR28720.1"/>
    <property type="molecule type" value="Genomic_DNA"/>
</dbReference>
<sequence length="188" mass="21364">MSDLSNVTTGKAFSSSDFTSNGNYNVITNKNIGDYQKNRNFVGDKINIDDERIKQQYVLFGANILVTMDGVNIGVAGLYSDNNAVLAQRVGRLRSNQPFFVFQLVMDNKFKAAMKRESVGNAIKHISVKQIQDYESYVPSELEERNEIGCILKNIDDLIVANERQEKIAPTEMVQFCSFFLIDFEYFK</sequence>
<name>A0ABX1L120_9LACO</name>
<dbReference type="Proteomes" id="UP000707477">
    <property type="component" value="Unassembled WGS sequence"/>
</dbReference>
<comment type="caution">
    <text evidence="5">The sequence shown here is derived from an EMBL/GenBank/DDBJ whole genome shotgun (WGS) entry which is preliminary data.</text>
</comment>
<evidence type="ECO:0000256" key="1">
    <source>
        <dbReference type="ARBA" id="ARBA00010923"/>
    </source>
</evidence>
<dbReference type="SUPFAM" id="SSF116734">
    <property type="entry name" value="DNA methylase specificity domain"/>
    <property type="match status" value="1"/>
</dbReference>
<accession>A0ABX1L120</accession>